<evidence type="ECO:0000313" key="5">
    <source>
        <dbReference type="Proteomes" id="UP000683360"/>
    </source>
</evidence>
<keyword evidence="1" id="KW-0862">Zinc</keyword>
<sequence length="886" mass="101128">MGPESEEDFILVKYFEDGELIEESFFQKATRATALFEFIGRQDIYLENMTVSMSPESSKKKIEHFFPSTSEVSLDIIPFDSICQENTIAGSENMDTLDPIIISDSNSPVKGCNTIAPCSPINNVIVISDSPKKTSQKRIQYKDLTSSSSSDEQNRLPILKRKRIKLSHHITAKKQRNDAKGVIVSSESDEELTETITRNKNMYDTRSLTPKPVEKLPNNINGTTKSSSHGTRLRASCKGSFRCKNAGCPYLKYYNSENSQRVLKEGDETNCDECGGEMEFIHCDAVKIWQFLRDKNFVNVYHFGDHTCLVTNKPYPPVDQIKSMYELNPDFKPCEVSSKLIMNKVETAASREEVEDMAFNLVDDSKARNIKQSVVGKSGDVCRKLFELQNKCVDIYKDPYLLYKFQMLEQNINTSSCKVILSEFKKDRIVKSEWTSNEKNYVFVLKSSKEKLKLLTEIMKLDDIMGEEYVYVDFKENRIKGKGKNLKTLGLSVYHVILKKVVWLVRMDCEKEDKETVLLFLKGIDEMLKQYSDQKINEFRPASGWMMDEGGGLHSALETKYGAIYCQDKVVTCQLHLNMCRNRHTSSVFIGNDDKEQKIVELRKKINDMVHSTTVNQYNSQYNEVKRFITENNKSSLLKWLQWWDKRRNHVMDAYRDVSAPNTNLAEVSHASTTHCGGSNLNLIQTAVFDISDCFKYAQAVKGYFSGVVKAGSGPSYQRKQMILEQRADNRAESLLHELDGQFKGGKAPQLPKNSTFMAEPSASHRADKSSDKDKRPIGKTRTNNSKEFNLRIEKARAMGDYRCIEVNIHSPMQATVSLVSPEGETYSVYFDQKATCSCPFSKLQSTEKLRKVACKHRLFILICLDFSQTCNMIKQYSYTLTEVGI</sequence>
<feature type="compositionally biased region" description="Basic and acidic residues" evidence="2">
    <location>
        <begin position="763"/>
        <end position="777"/>
    </location>
</feature>
<protein>
    <recommendedName>
        <fullName evidence="3">SWIM-type domain-containing protein</fullName>
    </recommendedName>
</protein>
<keyword evidence="1" id="KW-0863">Zinc-finger</keyword>
<evidence type="ECO:0000256" key="1">
    <source>
        <dbReference type="PROSITE-ProRule" id="PRU00325"/>
    </source>
</evidence>
<organism evidence="4 5">
    <name type="scientific">Mytilus edulis</name>
    <name type="common">Blue mussel</name>
    <dbReference type="NCBI Taxonomy" id="6550"/>
    <lineage>
        <taxon>Eukaryota</taxon>
        <taxon>Metazoa</taxon>
        <taxon>Spiralia</taxon>
        <taxon>Lophotrochozoa</taxon>
        <taxon>Mollusca</taxon>
        <taxon>Bivalvia</taxon>
        <taxon>Autobranchia</taxon>
        <taxon>Pteriomorphia</taxon>
        <taxon>Mytilida</taxon>
        <taxon>Mytiloidea</taxon>
        <taxon>Mytilidae</taxon>
        <taxon>Mytilinae</taxon>
        <taxon>Mytilus</taxon>
    </lineage>
</organism>
<accession>A0A8S3RKE7</accession>
<evidence type="ECO:0000256" key="2">
    <source>
        <dbReference type="SAM" id="MobiDB-lite"/>
    </source>
</evidence>
<dbReference type="Proteomes" id="UP000683360">
    <property type="component" value="Unassembled WGS sequence"/>
</dbReference>
<name>A0A8S3RKE7_MYTED</name>
<keyword evidence="5" id="KW-1185">Reference proteome</keyword>
<dbReference type="OrthoDB" id="10048910at2759"/>
<dbReference type="GO" id="GO:0008270">
    <property type="term" value="F:zinc ion binding"/>
    <property type="evidence" value="ECO:0007669"/>
    <property type="project" value="UniProtKB-KW"/>
</dbReference>
<feature type="region of interest" description="Disordered" evidence="2">
    <location>
        <begin position="743"/>
        <end position="786"/>
    </location>
</feature>
<proteinExistence type="predicted"/>
<evidence type="ECO:0000259" key="3">
    <source>
        <dbReference type="PROSITE" id="PS50966"/>
    </source>
</evidence>
<dbReference type="PROSITE" id="PS50966">
    <property type="entry name" value="ZF_SWIM"/>
    <property type="match status" value="1"/>
</dbReference>
<keyword evidence="1" id="KW-0479">Metal-binding</keyword>
<feature type="domain" description="SWIM-type" evidence="3">
    <location>
        <begin position="827"/>
        <end position="866"/>
    </location>
</feature>
<dbReference type="InterPro" id="IPR007527">
    <property type="entry name" value="Znf_SWIM"/>
</dbReference>
<reference evidence="4" key="1">
    <citation type="submission" date="2021-03" db="EMBL/GenBank/DDBJ databases">
        <authorList>
            <person name="Bekaert M."/>
        </authorList>
    </citation>
    <scope>NUCLEOTIDE SEQUENCE</scope>
</reference>
<dbReference type="EMBL" id="CAJPWZ010001115">
    <property type="protein sequence ID" value="CAG2208637.1"/>
    <property type="molecule type" value="Genomic_DNA"/>
</dbReference>
<comment type="caution">
    <text evidence="4">The sequence shown here is derived from an EMBL/GenBank/DDBJ whole genome shotgun (WGS) entry which is preliminary data.</text>
</comment>
<evidence type="ECO:0000313" key="4">
    <source>
        <dbReference type="EMBL" id="CAG2208637.1"/>
    </source>
</evidence>
<gene>
    <name evidence="4" type="ORF">MEDL_22842</name>
</gene>
<dbReference type="AlphaFoldDB" id="A0A8S3RKE7"/>